<keyword evidence="5" id="KW-0238">DNA-binding</keyword>
<dbReference type="InterPro" id="IPR007695">
    <property type="entry name" value="DNA_mismatch_repair_MutS-lik_N"/>
</dbReference>
<dbReference type="InterPro" id="IPR045076">
    <property type="entry name" value="MutS"/>
</dbReference>
<feature type="compositionally biased region" description="Basic and acidic residues" evidence="6">
    <location>
        <begin position="30"/>
        <end position="47"/>
    </location>
</feature>
<evidence type="ECO:0000256" key="3">
    <source>
        <dbReference type="ARBA" id="ARBA00022763"/>
    </source>
</evidence>
<dbReference type="PANTHER" id="PTHR11361:SF148">
    <property type="entry name" value="DNA MISMATCH REPAIR PROTEIN MSH6"/>
    <property type="match status" value="1"/>
</dbReference>
<dbReference type="SUPFAM" id="SSF48334">
    <property type="entry name" value="DNA repair protein MutS, domain III"/>
    <property type="match status" value="1"/>
</dbReference>
<dbReference type="OrthoDB" id="10252754at2759"/>
<accession>A0A2G9H1G8</accession>
<dbReference type="CDD" id="cd03286">
    <property type="entry name" value="ABC_MSH6_euk"/>
    <property type="match status" value="1"/>
</dbReference>
<dbReference type="InterPro" id="IPR016151">
    <property type="entry name" value="DNA_mismatch_repair_MutS_N"/>
</dbReference>
<dbReference type="Gene3D" id="3.40.1170.10">
    <property type="entry name" value="DNA repair protein MutS, domain I"/>
    <property type="match status" value="1"/>
</dbReference>
<dbReference type="SUPFAM" id="SSF52540">
    <property type="entry name" value="P-loop containing nucleoside triphosphate hydrolases"/>
    <property type="match status" value="1"/>
</dbReference>
<evidence type="ECO:0000256" key="4">
    <source>
        <dbReference type="ARBA" id="ARBA00022840"/>
    </source>
</evidence>
<feature type="region of interest" description="Disordered" evidence="6">
    <location>
        <begin position="1"/>
        <end position="47"/>
    </location>
</feature>
<comment type="caution">
    <text evidence="8">The sequence shown here is derived from an EMBL/GenBank/DDBJ whole genome shotgun (WGS) entry which is preliminary data.</text>
</comment>
<dbReference type="PANTHER" id="PTHR11361">
    <property type="entry name" value="DNA MISMATCH REPAIR PROTEIN MUTS FAMILY MEMBER"/>
    <property type="match status" value="1"/>
</dbReference>
<dbReference type="InterPro" id="IPR017261">
    <property type="entry name" value="DNA_mismatch_repair_MutS/MSH"/>
</dbReference>
<evidence type="ECO:0000256" key="5">
    <source>
        <dbReference type="ARBA" id="ARBA00023125"/>
    </source>
</evidence>
<dbReference type="GO" id="GO:0006298">
    <property type="term" value="P:mismatch repair"/>
    <property type="evidence" value="ECO:0007669"/>
    <property type="project" value="InterPro"/>
</dbReference>
<dbReference type="FunFam" id="3.40.50.300:FF:001335">
    <property type="entry name" value="DNA mismatch repair protein"/>
    <property type="match status" value="1"/>
</dbReference>
<proteinExistence type="inferred from homology"/>
<dbReference type="Pfam" id="PF01624">
    <property type="entry name" value="MutS_I"/>
    <property type="match status" value="1"/>
</dbReference>
<keyword evidence="2" id="KW-0547">Nucleotide-binding</keyword>
<dbReference type="Pfam" id="PF05192">
    <property type="entry name" value="MutS_III"/>
    <property type="match status" value="1"/>
</dbReference>
<feature type="domain" description="DNA mismatch repair proteins mutS family" evidence="7">
    <location>
        <begin position="890"/>
        <end position="906"/>
    </location>
</feature>
<reference evidence="9" key="1">
    <citation type="journal article" date="2018" name="Gigascience">
        <title>Genome assembly of the Pink Ipe (Handroanthus impetiginosus, Bignoniaceae), a highly valued, ecologically keystone Neotropical timber forest tree.</title>
        <authorList>
            <person name="Silva-Junior O.B."/>
            <person name="Grattapaglia D."/>
            <person name="Novaes E."/>
            <person name="Collevatti R.G."/>
        </authorList>
    </citation>
    <scope>NUCLEOTIDE SEQUENCE [LARGE SCALE GENOMIC DNA]</scope>
    <source>
        <strain evidence="9">cv. UFG-1</strain>
    </source>
</reference>
<dbReference type="PROSITE" id="PS00486">
    <property type="entry name" value="DNA_MISMATCH_REPAIR_2"/>
    <property type="match status" value="1"/>
</dbReference>
<dbReference type="Pfam" id="PF05188">
    <property type="entry name" value="MutS_II"/>
    <property type="match status" value="1"/>
</dbReference>
<dbReference type="GO" id="GO:0032301">
    <property type="term" value="C:MutSalpha complex"/>
    <property type="evidence" value="ECO:0007669"/>
    <property type="project" value="TreeGrafter"/>
</dbReference>
<sequence>MQRQKSILSFFKKPETSGGGKLIVLDGSDDEIKGTDTPPEKEPRRIFAEGRPSLFSSIKHKFAKVDCSEKSSSDSRSSVDNTSSIQSMHMKFDGAEDLGNGHLVPKQLNMQNVFSASKPVCSEGDKVCSFLSISEDDVPGPDTPGMKPVVPRLKRVQEDMCNFENKADYSLLENRKKAKVQQAPNVLEKTHDEDSETVSKFEWLHPSRIKDANGRKLGDPLYDKRTLYIPPDALRKMSASQRQYWDVKRKYMDVVLFFKVGKFYELYELDAEIGHKELDWKITLSGVGKCRQVGVSESGIDDAVQKLMARGYKVGRMEQLETSAQAKSRGATSVIQRKLVHVLTPATICEGNIGPDAVHLLAIKEDCLLGDDSSVFGFAFVDCAALKFWVGSISDDASCAALGALLMQVSPKEIIYESRGLSKDAQRALKKYNLTGSTPSQLNPVDVFGGALEVRHLIESSKYFTGCSDSWNYILDGVVHCDLALCALGELINHLSRLMLNDVIRNGEILSYQVYKGFLRMDGQTLINLEIFSNNADGGTSGTLYKYLNNCITSSGKRLLRNWICHPLQDVEKINNRLAVVGDLMATSEITLHIAQSLRKIPDLERLLGRVKSSVQSSSILLLPLIGNKILKQRVKVFGLLVRGLRIGMQMLMLLQEHEIMSTSLSKVVSFPMLSGSEGLDKSLAQFEAAIDSDFPNYEDHNVTDSGAETLSILMELFVEKAAQWSQMIHAINCIDVLRSFAICAISSSGAMCRPTVLPHSKFANSSMETMCPMLHMKGLWHPYALGDSGGLPVPNDLHLGGNGSTCIPGALLLTGPNMGGKSTLLRATCLAVIMAQLGCYVPCKMCTLSVVDIIFTRLGATDRIMTGESTFLIECTETASVLRNATQNSLVLLDELGRGTSTFDGYAIAYAVFRHLLESVNCRLLFATHYHPLTREFAAHPRVKLQHMACTFDSTEKMSSQVDQKLVFLYRLASGACPESYGMQVASMAGIPSSVIGAASKAGQVMKEIVGESFKSSEQRENFSTLHEEWLKALMSMLKTDEIDFDNDTYDSLFCLWHEIKRSCKGIN</sequence>
<dbReference type="PIRSF" id="PIRSF037677">
    <property type="entry name" value="DNA_mis_repair_Msh6"/>
    <property type="match status" value="1"/>
</dbReference>
<protein>
    <submittedName>
        <fullName evidence="8">Mismatch repair ATPase MSH6 (MutS family)</fullName>
    </submittedName>
</protein>
<dbReference type="Gene3D" id="3.40.50.300">
    <property type="entry name" value="P-loop containing nucleotide triphosphate hydrolases"/>
    <property type="match status" value="1"/>
</dbReference>
<dbReference type="SMART" id="SM00534">
    <property type="entry name" value="MUTSac"/>
    <property type="match status" value="1"/>
</dbReference>
<organism evidence="8 9">
    <name type="scientific">Handroanthus impetiginosus</name>
    <dbReference type="NCBI Taxonomy" id="429701"/>
    <lineage>
        <taxon>Eukaryota</taxon>
        <taxon>Viridiplantae</taxon>
        <taxon>Streptophyta</taxon>
        <taxon>Embryophyta</taxon>
        <taxon>Tracheophyta</taxon>
        <taxon>Spermatophyta</taxon>
        <taxon>Magnoliopsida</taxon>
        <taxon>eudicotyledons</taxon>
        <taxon>Gunneridae</taxon>
        <taxon>Pentapetalae</taxon>
        <taxon>asterids</taxon>
        <taxon>lamiids</taxon>
        <taxon>Lamiales</taxon>
        <taxon>Bignoniaceae</taxon>
        <taxon>Crescentiina</taxon>
        <taxon>Tabebuia alliance</taxon>
        <taxon>Handroanthus</taxon>
    </lineage>
</organism>
<keyword evidence="4" id="KW-0067">ATP-binding</keyword>
<dbReference type="SUPFAM" id="SSF55271">
    <property type="entry name" value="DNA repair protein MutS, domain I"/>
    <property type="match status" value="1"/>
</dbReference>
<dbReference type="Proteomes" id="UP000231279">
    <property type="component" value="Unassembled WGS sequence"/>
</dbReference>
<dbReference type="Pfam" id="PF00488">
    <property type="entry name" value="MutS_V"/>
    <property type="match status" value="1"/>
</dbReference>
<dbReference type="SUPFAM" id="SSF53150">
    <property type="entry name" value="DNA repair protein MutS, domain II"/>
    <property type="match status" value="1"/>
</dbReference>
<dbReference type="InterPro" id="IPR036187">
    <property type="entry name" value="DNA_mismatch_repair_MutS_sf"/>
</dbReference>
<dbReference type="AlphaFoldDB" id="A0A2G9H1G8"/>
<name>A0A2G9H1G8_9LAMI</name>
<dbReference type="GO" id="GO:0030983">
    <property type="term" value="F:mismatched DNA binding"/>
    <property type="evidence" value="ECO:0007669"/>
    <property type="project" value="InterPro"/>
</dbReference>
<evidence type="ECO:0000256" key="1">
    <source>
        <dbReference type="ARBA" id="ARBA00006271"/>
    </source>
</evidence>
<dbReference type="InterPro" id="IPR000432">
    <property type="entry name" value="DNA_mismatch_repair_MutS_C"/>
</dbReference>
<dbReference type="InterPro" id="IPR027417">
    <property type="entry name" value="P-loop_NTPase"/>
</dbReference>
<dbReference type="InterPro" id="IPR036678">
    <property type="entry name" value="MutS_con_dom_sf"/>
</dbReference>
<keyword evidence="3" id="KW-0227">DNA damage</keyword>
<evidence type="ECO:0000313" key="9">
    <source>
        <dbReference type="Proteomes" id="UP000231279"/>
    </source>
</evidence>
<dbReference type="InterPro" id="IPR007696">
    <property type="entry name" value="DNA_mismatch_repair_MutS_core"/>
</dbReference>
<dbReference type="Gene3D" id="3.30.420.110">
    <property type="entry name" value="MutS, connector domain"/>
    <property type="match status" value="1"/>
</dbReference>
<gene>
    <name evidence="8" type="ORF">CDL12_16055</name>
</gene>
<dbReference type="EMBL" id="NKXS01002955">
    <property type="protein sequence ID" value="PIN11346.1"/>
    <property type="molecule type" value="Genomic_DNA"/>
</dbReference>
<dbReference type="GO" id="GO:0140664">
    <property type="term" value="F:ATP-dependent DNA damage sensor activity"/>
    <property type="evidence" value="ECO:0007669"/>
    <property type="project" value="InterPro"/>
</dbReference>
<dbReference type="InterPro" id="IPR007860">
    <property type="entry name" value="DNA_mmatch_repair_MutS_con_dom"/>
</dbReference>
<dbReference type="Gene3D" id="1.10.1420.10">
    <property type="match status" value="1"/>
</dbReference>
<comment type="similarity">
    <text evidence="1">Belongs to the DNA mismatch repair MutS family.</text>
</comment>
<evidence type="ECO:0000256" key="2">
    <source>
        <dbReference type="ARBA" id="ARBA00022741"/>
    </source>
</evidence>
<keyword evidence="9" id="KW-1185">Reference proteome</keyword>
<dbReference type="STRING" id="429701.A0A2G9H1G8"/>
<evidence type="ECO:0000256" key="6">
    <source>
        <dbReference type="SAM" id="MobiDB-lite"/>
    </source>
</evidence>
<dbReference type="SMART" id="SM00533">
    <property type="entry name" value="MUTSd"/>
    <property type="match status" value="1"/>
</dbReference>
<evidence type="ECO:0000259" key="7">
    <source>
        <dbReference type="PROSITE" id="PS00486"/>
    </source>
</evidence>
<dbReference type="GO" id="GO:0005524">
    <property type="term" value="F:ATP binding"/>
    <property type="evidence" value="ECO:0007669"/>
    <property type="project" value="UniProtKB-KW"/>
</dbReference>
<evidence type="ECO:0000313" key="8">
    <source>
        <dbReference type="EMBL" id="PIN11346.1"/>
    </source>
</evidence>